<evidence type="ECO:0000313" key="3">
    <source>
        <dbReference type="EMBL" id="EDP17987.1"/>
    </source>
</evidence>
<accession>A8RLV1</accession>
<gene>
    <name evidence="3" type="ORF">CLOBOL_01749</name>
</gene>
<feature type="compositionally biased region" description="Low complexity" evidence="1">
    <location>
        <begin position="373"/>
        <end position="402"/>
    </location>
</feature>
<organism evidence="3 4">
    <name type="scientific">Enterocloster bolteae (strain ATCC BAA-613 / DSM 15670 / CCUG 46953 / JCM 12243 / WAL 16351)</name>
    <name type="common">Clostridium bolteae</name>
    <dbReference type="NCBI Taxonomy" id="411902"/>
    <lineage>
        <taxon>Bacteria</taxon>
        <taxon>Bacillati</taxon>
        <taxon>Bacillota</taxon>
        <taxon>Clostridia</taxon>
        <taxon>Lachnospirales</taxon>
        <taxon>Lachnospiraceae</taxon>
        <taxon>Enterocloster</taxon>
    </lineage>
</organism>
<dbReference type="CDD" id="cd03408">
    <property type="entry name" value="SPFH_like_u1"/>
    <property type="match status" value="1"/>
</dbReference>
<evidence type="ECO:0000313" key="4">
    <source>
        <dbReference type="Proteomes" id="UP000005396"/>
    </source>
</evidence>
<dbReference type="PANTHER" id="PTHR37826:SF2">
    <property type="entry name" value="ZINC-RIBBON DOMAIN-CONTAINING PROTEIN"/>
    <property type="match status" value="1"/>
</dbReference>
<dbReference type="PaxDb" id="411902-CLOBOL_01749"/>
<dbReference type="InterPro" id="IPR033880">
    <property type="entry name" value="SPFH_YdjI"/>
</dbReference>
<dbReference type="Pfam" id="PF13421">
    <property type="entry name" value="Band_7_1"/>
    <property type="match status" value="1"/>
</dbReference>
<dbReference type="PANTHER" id="PTHR37826">
    <property type="entry name" value="FLOTILLIN BAND_7_5 DOMAIN PROTEIN"/>
    <property type="match status" value="1"/>
</dbReference>
<name>A8RLV1_ENTBW</name>
<dbReference type="eggNOG" id="COG4260">
    <property type="taxonomic scope" value="Bacteria"/>
</dbReference>
<dbReference type="RefSeq" id="WP_002568905.1">
    <property type="nucleotide sequence ID" value="NZ_DS480662.1"/>
</dbReference>
<sequence length="488" mass="51783">MGIIKAVTTAVGGALADQWLEAVEPDDMGDRTVFVRGVQVRRGKGSNTKGSSDIVSDGSVIHVYPNQFMMLVDGGKIVDYTAEEGYYKVSHSSMPSMFNGQFGEALKESFNRIRFGGVTPGAQKVYYVNLQEIKGIKFGTRNPVNYFDNFYNAELFLRAHGTYSIKVTDPIKFYAEVIPKNADHVEIDSINEQYLSEFLEALQTSINQMSADGTRISYVTSRSRELGQYMAQTLDEEWTRMRGMEIQAVGIASITYDEESQNLINLRNRGAMMSDPSIREGYVQTTIAEGLKNAGSNDSGAMAGFMGMGMGMQMGGGFMGAASNTNMQQMQMNQAPGQMPGNTGMPGMGGHPTGGQPAGNQPMGGQPAGGQPMGSQPMGGQPMGSQPMGGQPAGGQPMASQPVGVQPAGSQWAVPNQMAGTQPGSAGMAGQMPGTQPGSAWTCPGCGTSNTGKFCGECGHPRPDTPWTCACGNINTGKFCSDCGKPRP</sequence>
<protein>
    <recommendedName>
        <fullName evidence="2">SPFH domain-containing protein</fullName>
    </recommendedName>
</protein>
<evidence type="ECO:0000256" key="1">
    <source>
        <dbReference type="SAM" id="MobiDB-lite"/>
    </source>
</evidence>
<dbReference type="AlphaFoldDB" id="A8RLV1"/>
<reference evidence="3 4" key="2">
    <citation type="submission" date="2007-09" db="EMBL/GenBank/DDBJ databases">
        <title>Draft genome sequence of Clostridium bolteae (ATCC BAA-613).</title>
        <authorList>
            <person name="Sudarsanam P."/>
            <person name="Ley R."/>
            <person name="Guruge J."/>
            <person name="Turnbaugh P.J."/>
            <person name="Mahowald M."/>
            <person name="Liep D."/>
            <person name="Gordon J."/>
        </authorList>
    </citation>
    <scope>NUCLEOTIDE SEQUENCE [LARGE SCALE GENOMIC DNA]</scope>
    <source>
        <strain evidence="4">ATCC BAA-613 / DSM 15670 / CCUG 46953 / JCM 12243 / WAL 16351</strain>
    </source>
</reference>
<feature type="compositionally biased region" description="Gly residues" evidence="1">
    <location>
        <begin position="344"/>
        <end position="357"/>
    </location>
</feature>
<dbReference type="HOGENOM" id="CLU_042784_0_0_9"/>
<proteinExistence type="predicted"/>
<evidence type="ECO:0000259" key="2">
    <source>
        <dbReference type="Pfam" id="PF13421"/>
    </source>
</evidence>
<reference evidence="3 4" key="1">
    <citation type="submission" date="2007-08" db="EMBL/GenBank/DDBJ databases">
        <authorList>
            <person name="Fulton L."/>
            <person name="Clifton S."/>
            <person name="Fulton B."/>
            <person name="Xu J."/>
            <person name="Minx P."/>
            <person name="Pepin K.H."/>
            <person name="Johnson M."/>
            <person name="Thiruvilangam P."/>
            <person name="Bhonagiri V."/>
            <person name="Nash W.E."/>
            <person name="Mardis E.R."/>
            <person name="Wilson R.K."/>
        </authorList>
    </citation>
    <scope>NUCLEOTIDE SEQUENCE [LARGE SCALE GENOMIC DNA]</scope>
    <source>
        <strain evidence="4">ATCC BAA-613 / DSM 15670 / CCUG 46953 / JCM 12243 / WAL 16351</strain>
    </source>
</reference>
<dbReference type="EMBL" id="ABCC02000019">
    <property type="protein sequence ID" value="EDP17987.1"/>
    <property type="molecule type" value="Genomic_DNA"/>
</dbReference>
<comment type="caution">
    <text evidence="3">The sequence shown here is derived from an EMBL/GenBank/DDBJ whole genome shotgun (WGS) entry which is preliminary data.</text>
</comment>
<feature type="domain" description="SPFH" evidence="2">
    <location>
        <begin position="56"/>
        <end position="265"/>
    </location>
</feature>
<dbReference type="Proteomes" id="UP000005396">
    <property type="component" value="Unassembled WGS sequence"/>
</dbReference>
<feature type="region of interest" description="Disordered" evidence="1">
    <location>
        <begin position="337"/>
        <end position="409"/>
    </location>
</feature>